<gene>
    <name evidence="5" type="ORF">GCM10010211_27130</name>
</gene>
<proteinExistence type="predicted"/>
<dbReference type="SMART" id="SM00345">
    <property type="entry name" value="HTH_GNTR"/>
    <property type="match status" value="1"/>
</dbReference>
<dbReference type="Pfam" id="PF00392">
    <property type="entry name" value="GntR"/>
    <property type="match status" value="1"/>
</dbReference>
<evidence type="ECO:0000256" key="3">
    <source>
        <dbReference type="ARBA" id="ARBA00023163"/>
    </source>
</evidence>
<reference evidence="6" key="1">
    <citation type="journal article" date="2019" name="Int. J. Syst. Evol. Microbiol.">
        <title>The Global Catalogue of Microorganisms (GCM) 10K type strain sequencing project: providing services to taxonomists for standard genome sequencing and annotation.</title>
        <authorList>
            <consortium name="The Broad Institute Genomics Platform"/>
            <consortium name="The Broad Institute Genome Sequencing Center for Infectious Disease"/>
            <person name="Wu L."/>
            <person name="Ma J."/>
        </authorList>
    </citation>
    <scope>NUCLEOTIDE SEQUENCE [LARGE SCALE GENOMIC DNA]</scope>
    <source>
        <strain evidence="6">JCM 3399</strain>
    </source>
</reference>
<evidence type="ECO:0000313" key="6">
    <source>
        <dbReference type="Proteomes" id="UP000654471"/>
    </source>
</evidence>
<dbReference type="InterPro" id="IPR000524">
    <property type="entry name" value="Tscrpt_reg_HTH_GntR"/>
</dbReference>
<feature type="domain" description="HTH gntR-type" evidence="4">
    <location>
        <begin position="25"/>
        <end position="93"/>
    </location>
</feature>
<dbReference type="SUPFAM" id="SSF46785">
    <property type="entry name" value="Winged helix' DNA-binding domain"/>
    <property type="match status" value="1"/>
</dbReference>
<dbReference type="InterPro" id="IPR036390">
    <property type="entry name" value="WH_DNA-bd_sf"/>
</dbReference>
<dbReference type="EMBL" id="BMRP01000008">
    <property type="protein sequence ID" value="GGU60844.1"/>
    <property type="molecule type" value="Genomic_DNA"/>
</dbReference>
<dbReference type="SMART" id="SM00866">
    <property type="entry name" value="UTRA"/>
    <property type="match status" value="1"/>
</dbReference>
<dbReference type="Gene3D" id="1.10.10.10">
    <property type="entry name" value="Winged helix-like DNA-binding domain superfamily/Winged helix DNA-binding domain"/>
    <property type="match status" value="1"/>
</dbReference>
<dbReference type="InterPro" id="IPR036388">
    <property type="entry name" value="WH-like_DNA-bd_sf"/>
</dbReference>
<evidence type="ECO:0000259" key="4">
    <source>
        <dbReference type="PROSITE" id="PS50949"/>
    </source>
</evidence>
<organism evidence="5 6">
    <name type="scientific">Streptomyces albospinus</name>
    <dbReference type="NCBI Taxonomy" id="285515"/>
    <lineage>
        <taxon>Bacteria</taxon>
        <taxon>Bacillati</taxon>
        <taxon>Actinomycetota</taxon>
        <taxon>Actinomycetes</taxon>
        <taxon>Kitasatosporales</taxon>
        <taxon>Streptomycetaceae</taxon>
        <taxon>Streptomyces</taxon>
    </lineage>
</organism>
<dbReference type="Gene3D" id="3.40.1410.10">
    <property type="entry name" value="Chorismate lyase-like"/>
    <property type="match status" value="1"/>
</dbReference>
<dbReference type="PANTHER" id="PTHR44846:SF1">
    <property type="entry name" value="MANNOSYL-D-GLYCERATE TRANSPORT_METABOLISM SYSTEM REPRESSOR MNGR-RELATED"/>
    <property type="match status" value="1"/>
</dbReference>
<keyword evidence="1" id="KW-0805">Transcription regulation</keyword>
<dbReference type="Pfam" id="PF07702">
    <property type="entry name" value="UTRA"/>
    <property type="match status" value="1"/>
</dbReference>
<evidence type="ECO:0000256" key="2">
    <source>
        <dbReference type="ARBA" id="ARBA00023125"/>
    </source>
</evidence>
<dbReference type="InterPro" id="IPR011663">
    <property type="entry name" value="UTRA"/>
</dbReference>
<dbReference type="Proteomes" id="UP000654471">
    <property type="component" value="Unassembled WGS sequence"/>
</dbReference>
<name>A0ABQ2UYT3_9ACTN</name>
<accession>A0ABQ2UYT3</accession>
<dbReference type="CDD" id="cd07377">
    <property type="entry name" value="WHTH_GntR"/>
    <property type="match status" value="1"/>
</dbReference>
<dbReference type="SUPFAM" id="SSF64288">
    <property type="entry name" value="Chorismate lyase-like"/>
    <property type="match status" value="1"/>
</dbReference>
<evidence type="ECO:0000256" key="1">
    <source>
        <dbReference type="ARBA" id="ARBA00023015"/>
    </source>
</evidence>
<comment type="caution">
    <text evidence="5">The sequence shown here is derived from an EMBL/GenBank/DDBJ whole genome shotgun (WGS) entry which is preliminary data.</text>
</comment>
<evidence type="ECO:0000313" key="5">
    <source>
        <dbReference type="EMBL" id="GGU60844.1"/>
    </source>
</evidence>
<dbReference type="PROSITE" id="PS50949">
    <property type="entry name" value="HTH_GNTR"/>
    <property type="match status" value="1"/>
</dbReference>
<sequence>MCGMAHEATPPAPGRVELETRDARLPLHARLRDALAARIASSEWTPDRPLPAEAALAGHYGVALGTMRRVLGDLVELGLLERRHGAGTFVRRATFDASLFRFFRYGDPQATAPTSRILDVRRAVLPPEAAGPLGEAAGATALHLHRLRLRDDRPLLVEDIWLPLPRFAGLDHLTEPHLDGGLGELLYPAYEKRCDIVIASAEEVLTVGAAGAADALLLRCARYEPLVVVERTARTHDGTPVEWRRSRGRAADFRYRIEIR</sequence>
<dbReference type="PANTHER" id="PTHR44846">
    <property type="entry name" value="MANNOSYL-D-GLYCERATE TRANSPORT/METABOLISM SYSTEM REPRESSOR MNGR-RELATED"/>
    <property type="match status" value="1"/>
</dbReference>
<keyword evidence="6" id="KW-1185">Reference proteome</keyword>
<keyword evidence="3" id="KW-0804">Transcription</keyword>
<keyword evidence="2" id="KW-0238">DNA-binding</keyword>
<protein>
    <submittedName>
        <fullName evidence="5">Transcriptional regulator</fullName>
    </submittedName>
</protein>
<dbReference type="InterPro" id="IPR028978">
    <property type="entry name" value="Chorismate_lyase_/UTRA_dom_sf"/>
</dbReference>
<dbReference type="InterPro" id="IPR050679">
    <property type="entry name" value="Bact_HTH_transcr_reg"/>
</dbReference>